<accession>K1SG33</accession>
<protein>
    <submittedName>
        <fullName evidence="4">Protein containing Signal transduction response regulator, receiver region domain protein</fullName>
    </submittedName>
</protein>
<evidence type="ECO:0000259" key="3">
    <source>
        <dbReference type="PROSITE" id="PS50110"/>
    </source>
</evidence>
<keyword evidence="1" id="KW-0597">Phosphoprotein</keyword>
<feature type="domain" description="Response regulatory" evidence="3">
    <location>
        <begin position="1"/>
        <end position="78"/>
    </location>
</feature>
<dbReference type="Gene3D" id="3.40.50.2300">
    <property type="match status" value="1"/>
</dbReference>
<evidence type="ECO:0000256" key="2">
    <source>
        <dbReference type="ARBA" id="ARBA00023012"/>
    </source>
</evidence>
<dbReference type="AlphaFoldDB" id="K1SG33"/>
<dbReference type="PANTHER" id="PTHR45339:SF1">
    <property type="entry name" value="HYBRID SIGNAL TRANSDUCTION HISTIDINE KINASE J"/>
    <property type="match status" value="1"/>
</dbReference>
<dbReference type="PANTHER" id="PTHR45339">
    <property type="entry name" value="HYBRID SIGNAL TRANSDUCTION HISTIDINE KINASE J"/>
    <property type="match status" value="1"/>
</dbReference>
<dbReference type="CDD" id="cd17546">
    <property type="entry name" value="REC_hyHK_CKI1_RcsC-like"/>
    <property type="match status" value="1"/>
</dbReference>
<feature type="non-terminal residue" evidence="4">
    <location>
        <position position="1"/>
    </location>
</feature>
<dbReference type="GO" id="GO:0000160">
    <property type="term" value="P:phosphorelay signal transduction system"/>
    <property type="evidence" value="ECO:0007669"/>
    <property type="project" value="UniProtKB-KW"/>
</dbReference>
<sequence>DEFDAILMDMQMPVMNGLEATAAIRKLDSETAKHIPIIALTANAYHEDIQKCFAAGMNAHLSKPINIDRAVRTIIECARTAKENG</sequence>
<dbReference type="EMBL" id="AJWY01009022">
    <property type="protein sequence ID" value="EKC59562.1"/>
    <property type="molecule type" value="Genomic_DNA"/>
</dbReference>
<evidence type="ECO:0000313" key="4">
    <source>
        <dbReference type="EMBL" id="EKC59562.1"/>
    </source>
</evidence>
<dbReference type="Pfam" id="PF00072">
    <property type="entry name" value="Response_reg"/>
    <property type="match status" value="1"/>
</dbReference>
<comment type="caution">
    <text evidence="4">The sequence shown here is derived from an EMBL/GenBank/DDBJ whole genome shotgun (WGS) entry which is preliminary data.</text>
</comment>
<reference evidence="4" key="1">
    <citation type="journal article" date="2013" name="Environ. Microbiol.">
        <title>Microbiota from the distal guts of lean and obese adolescents exhibit partial functional redundancy besides clear differences in community structure.</title>
        <authorList>
            <person name="Ferrer M."/>
            <person name="Ruiz A."/>
            <person name="Lanza F."/>
            <person name="Haange S.B."/>
            <person name="Oberbach A."/>
            <person name="Till H."/>
            <person name="Bargiela R."/>
            <person name="Campoy C."/>
            <person name="Segura M.T."/>
            <person name="Richter M."/>
            <person name="von Bergen M."/>
            <person name="Seifert J."/>
            <person name="Suarez A."/>
        </authorList>
    </citation>
    <scope>NUCLEOTIDE SEQUENCE</scope>
</reference>
<keyword evidence="2" id="KW-0902">Two-component regulatory system</keyword>
<proteinExistence type="predicted"/>
<name>K1SG33_9ZZZZ</name>
<dbReference type="InterPro" id="IPR001789">
    <property type="entry name" value="Sig_transdc_resp-reg_receiver"/>
</dbReference>
<dbReference type="SUPFAM" id="SSF52172">
    <property type="entry name" value="CheY-like"/>
    <property type="match status" value="1"/>
</dbReference>
<dbReference type="InterPro" id="IPR011006">
    <property type="entry name" value="CheY-like_superfamily"/>
</dbReference>
<dbReference type="PROSITE" id="PS50110">
    <property type="entry name" value="RESPONSE_REGULATORY"/>
    <property type="match status" value="1"/>
</dbReference>
<evidence type="ECO:0000256" key="1">
    <source>
        <dbReference type="ARBA" id="ARBA00022553"/>
    </source>
</evidence>
<organism evidence="4">
    <name type="scientific">human gut metagenome</name>
    <dbReference type="NCBI Taxonomy" id="408170"/>
    <lineage>
        <taxon>unclassified sequences</taxon>
        <taxon>metagenomes</taxon>
        <taxon>organismal metagenomes</taxon>
    </lineage>
</organism>
<gene>
    <name evidence="4" type="ORF">LEA_13294</name>
</gene>